<reference evidence="1 2" key="1">
    <citation type="submission" date="2018-02" db="EMBL/GenBank/DDBJ databases">
        <title>Draft genome sequence of Mycobacterium virginiense isolated from mud of a swine farm in Japan.</title>
        <authorList>
            <person name="Ohya K."/>
        </authorList>
    </citation>
    <scope>NUCLEOTIDE SEQUENCE [LARGE SCALE GENOMIC DNA]</scope>
    <source>
        <strain evidence="1 2">GF75</strain>
    </source>
</reference>
<evidence type="ECO:0000313" key="2">
    <source>
        <dbReference type="Proteomes" id="UP000237911"/>
    </source>
</evidence>
<dbReference type="AlphaFoldDB" id="A0A9X7IRI0"/>
<sequence>MKPMDLDQFLGRTLSGAGLEIDEVLDDLIYADRGAWAIFYRGPDCKLQLYWSARNGGLNFMLAPLDAPNEFGLSNQSRTWQSILRLSDAHDQLKTPGMSADDNEIMAWLKDIFEIHFGPARAALLAEERPR</sequence>
<protein>
    <submittedName>
        <fullName evidence="1">Uncharacterized protein</fullName>
    </submittedName>
</protein>
<keyword evidence="2" id="KW-1185">Reference proteome</keyword>
<comment type="caution">
    <text evidence="1">The sequence shown here is derived from an EMBL/GenBank/DDBJ whole genome shotgun (WGS) entry which is preliminary data.</text>
</comment>
<evidence type="ECO:0000313" key="1">
    <source>
        <dbReference type="EMBL" id="PQM54051.1"/>
    </source>
</evidence>
<name>A0A9X7IRI0_9MYCO</name>
<organism evidence="1 2">
    <name type="scientific">Mycolicibacter virginiensis</name>
    <dbReference type="NCBI Taxonomy" id="1795032"/>
    <lineage>
        <taxon>Bacteria</taxon>
        <taxon>Bacillati</taxon>
        <taxon>Actinomycetota</taxon>
        <taxon>Actinomycetes</taxon>
        <taxon>Mycobacteriales</taxon>
        <taxon>Mycobacteriaceae</taxon>
        <taxon>Mycolicibacter</taxon>
    </lineage>
</organism>
<dbReference type="Proteomes" id="UP000237911">
    <property type="component" value="Unassembled WGS sequence"/>
</dbReference>
<accession>A0A9X7IRI0</accession>
<dbReference type="EMBL" id="PUEV01000007">
    <property type="protein sequence ID" value="PQM54051.1"/>
    <property type="molecule type" value="Genomic_DNA"/>
</dbReference>
<gene>
    <name evidence="1" type="ORF">C5U48_01280</name>
</gene>
<proteinExistence type="predicted"/>